<accession>A0A927K5E4</accession>
<dbReference type="Pfam" id="PF13602">
    <property type="entry name" value="ADH_zinc_N_2"/>
    <property type="match status" value="1"/>
</dbReference>
<evidence type="ECO:0000313" key="1">
    <source>
        <dbReference type="EMBL" id="MBD8870607.1"/>
    </source>
</evidence>
<dbReference type="RefSeq" id="WP_192143889.1">
    <property type="nucleotide sequence ID" value="NZ_JACYXZ010000003.1"/>
</dbReference>
<protein>
    <submittedName>
        <fullName evidence="1">Zinc-binding dehydrogenase</fullName>
    </submittedName>
</protein>
<sequence length="76" mass="8299">MKLLIGAMALARFQPFEVRAPQSVSTPEVLDRVSGMVAARQIRPVADRTFALEDTAAAICRMETEHTRGKVIITTG</sequence>
<organism evidence="1 2">
    <name type="scientific">Nocardioides donggukensis</name>
    <dbReference type="NCBI Taxonomy" id="2774019"/>
    <lineage>
        <taxon>Bacteria</taxon>
        <taxon>Bacillati</taxon>
        <taxon>Actinomycetota</taxon>
        <taxon>Actinomycetes</taxon>
        <taxon>Propionibacteriales</taxon>
        <taxon>Nocardioidaceae</taxon>
        <taxon>Nocardioides</taxon>
    </lineage>
</organism>
<proteinExistence type="predicted"/>
<name>A0A927K5E4_9ACTN</name>
<comment type="caution">
    <text evidence="1">The sequence shown here is derived from an EMBL/GenBank/DDBJ whole genome shotgun (WGS) entry which is preliminary data.</text>
</comment>
<keyword evidence="2" id="KW-1185">Reference proteome</keyword>
<dbReference type="Gene3D" id="3.90.180.10">
    <property type="entry name" value="Medium-chain alcohol dehydrogenases, catalytic domain"/>
    <property type="match status" value="1"/>
</dbReference>
<dbReference type="AlphaFoldDB" id="A0A927K5E4"/>
<dbReference type="Gene3D" id="3.40.50.720">
    <property type="entry name" value="NAD(P)-binding Rossmann-like Domain"/>
    <property type="match status" value="1"/>
</dbReference>
<dbReference type="Proteomes" id="UP000616839">
    <property type="component" value="Unassembled WGS sequence"/>
</dbReference>
<gene>
    <name evidence="1" type="ORF">IE331_13305</name>
</gene>
<dbReference type="EMBL" id="JACYXZ010000003">
    <property type="protein sequence ID" value="MBD8870607.1"/>
    <property type="molecule type" value="Genomic_DNA"/>
</dbReference>
<reference evidence="1" key="1">
    <citation type="submission" date="2020-09" db="EMBL/GenBank/DDBJ databases">
        <title>Nocardioides sp. strain MJB4 16S ribosomal RNA gene Genome sequencing and assembly.</title>
        <authorList>
            <person name="Kim I."/>
        </authorList>
    </citation>
    <scope>NUCLEOTIDE SEQUENCE</scope>
    <source>
        <strain evidence="1">MJB4</strain>
    </source>
</reference>
<evidence type="ECO:0000313" key="2">
    <source>
        <dbReference type="Proteomes" id="UP000616839"/>
    </source>
</evidence>